<dbReference type="AlphaFoldDB" id="A0A4Z2GVD9"/>
<proteinExistence type="predicted"/>
<comment type="caution">
    <text evidence="1">The sequence shown here is derived from an EMBL/GenBank/DDBJ whole genome shotgun (WGS) entry which is preliminary data.</text>
</comment>
<keyword evidence="2" id="KW-1185">Reference proteome</keyword>
<protein>
    <submittedName>
        <fullName evidence="1">Uncharacterized protein</fullName>
    </submittedName>
</protein>
<gene>
    <name evidence="1" type="ORF">EYF80_033047</name>
</gene>
<organism evidence="1 2">
    <name type="scientific">Liparis tanakae</name>
    <name type="common">Tanaka's snailfish</name>
    <dbReference type="NCBI Taxonomy" id="230148"/>
    <lineage>
        <taxon>Eukaryota</taxon>
        <taxon>Metazoa</taxon>
        <taxon>Chordata</taxon>
        <taxon>Craniata</taxon>
        <taxon>Vertebrata</taxon>
        <taxon>Euteleostomi</taxon>
        <taxon>Actinopterygii</taxon>
        <taxon>Neopterygii</taxon>
        <taxon>Teleostei</taxon>
        <taxon>Neoteleostei</taxon>
        <taxon>Acanthomorphata</taxon>
        <taxon>Eupercaria</taxon>
        <taxon>Perciformes</taxon>
        <taxon>Cottioidei</taxon>
        <taxon>Cottales</taxon>
        <taxon>Liparidae</taxon>
        <taxon>Liparis</taxon>
    </lineage>
</organism>
<dbReference type="Proteomes" id="UP000314294">
    <property type="component" value="Unassembled WGS sequence"/>
</dbReference>
<name>A0A4Z2GVD9_9TELE</name>
<dbReference type="EMBL" id="SRLO01000422">
    <property type="protein sequence ID" value="TNN56702.1"/>
    <property type="molecule type" value="Genomic_DNA"/>
</dbReference>
<evidence type="ECO:0000313" key="2">
    <source>
        <dbReference type="Proteomes" id="UP000314294"/>
    </source>
</evidence>
<evidence type="ECO:0000313" key="1">
    <source>
        <dbReference type="EMBL" id="TNN56702.1"/>
    </source>
</evidence>
<reference evidence="1 2" key="1">
    <citation type="submission" date="2019-03" db="EMBL/GenBank/DDBJ databases">
        <title>First draft genome of Liparis tanakae, snailfish: a comprehensive survey of snailfish specific genes.</title>
        <authorList>
            <person name="Kim W."/>
            <person name="Song I."/>
            <person name="Jeong J.-H."/>
            <person name="Kim D."/>
            <person name="Kim S."/>
            <person name="Ryu S."/>
            <person name="Song J.Y."/>
            <person name="Lee S.K."/>
        </authorList>
    </citation>
    <scope>NUCLEOTIDE SEQUENCE [LARGE SCALE GENOMIC DNA]</scope>
    <source>
        <tissue evidence="1">Muscle</tissue>
    </source>
</reference>
<sequence>MADVDCGERMGEKRVIRRLTTRGSVQMMKMMVMKTSRMRCSTSSAMDVVLRSLLDLAAAVTEPPLLRRRRYIRNSWYTTKPLHATVASTSTSMRVAYRLAYARSSRK</sequence>
<accession>A0A4Z2GVD9</accession>